<sequence>MGPYKTTPSHLVLTQEEAEYNVRTSGVRIAVEQLFGLVLNKWAYNGYQYGLRHSSCRRLYGVGSVDKTL</sequence>
<dbReference type="AlphaFoldDB" id="A0A1E3Q8N7"/>
<gene>
    <name evidence="1" type="ORF">LIPSTDRAFT_71760</name>
</gene>
<organism evidence="1 2">
    <name type="scientific">Lipomyces starkeyi NRRL Y-11557</name>
    <dbReference type="NCBI Taxonomy" id="675824"/>
    <lineage>
        <taxon>Eukaryota</taxon>
        <taxon>Fungi</taxon>
        <taxon>Dikarya</taxon>
        <taxon>Ascomycota</taxon>
        <taxon>Saccharomycotina</taxon>
        <taxon>Lipomycetes</taxon>
        <taxon>Lipomycetales</taxon>
        <taxon>Lipomycetaceae</taxon>
        <taxon>Lipomyces</taxon>
    </lineage>
</organism>
<dbReference type="EMBL" id="KV454294">
    <property type="protein sequence ID" value="ODQ73357.1"/>
    <property type="molecule type" value="Genomic_DNA"/>
</dbReference>
<accession>A0A1E3Q8N7</accession>
<dbReference type="OrthoDB" id="5375821at2759"/>
<proteinExistence type="predicted"/>
<name>A0A1E3Q8N7_LIPST</name>
<evidence type="ECO:0008006" key="3">
    <source>
        <dbReference type="Google" id="ProtNLM"/>
    </source>
</evidence>
<dbReference type="Proteomes" id="UP000094385">
    <property type="component" value="Unassembled WGS sequence"/>
</dbReference>
<reference evidence="1 2" key="1">
    <citation type="journal article" date="2016" name="Proc. Natl. Acad. Sci. U.S.A.">
        <title>Comparative genomics of biotechnologically important yeasts.</title>
        <authorList>
            <person name="Riley R."/>
            <person name="Haridas S."/>
            <person name="Wolfe K.H."/>
            <person name="Lopes M.R."/>
            <person name="Hittinger C.T."/>
            <person name="Goeker M."/>
            <person name="Salamov A.A."/>
            <person name="Wisecaver J.H."/>
            <person name="Long T.M."/>
            <person name="Calvey C.H."/>
            <person name="Aerts A.L."/>
            <person name="Barry K.W."/>
            <person name="Choi C."/>
            <person name="Clum A."/>
            <person name="Coughlan A.Y."/>
            <person name="Deshpande S."/>
            <person name="Douglass A.P."/>
            <person name="Hanson S.J."/>
            <person name="Klenk H.-P."/>
            <person name="LaButti K.M."/>
            <person name="Lapidus A."/>
            <person name="Lindquist E.A."/>
            <person name="Lipzen A.M."/>
            <person name="Meier-Kolthoff J.P."/>
            <person name="Ohm R.A."/>
            <person name="Otillar R.P."/>
            <person name="Pangilinan J.L."/>
            <person name="Peng Y."/>
            <person name="Rokas A."/>
            <person name="Rosa C.A."/>
            <person name="Scheuner C."/>
            <person name="Sibirny A.A."/>
            <person name="Slot J.C."/>
            <person name="Stielow J.B."/>
            <person name="Sun H."/>
            <person name="Kurtzman C.P."/>
            <person name="Blackwell M."/>
            <person name="Grigoriev I.V."/>
            <person name="Jeffries T.W."/>
        </authorList>
    </citation>
    <scope>NUCLEOTIDE SEQUENCE [LARGE SCALE GENOMIC DNA]</scope>
    <source>
        <strain evidence="1 2">NRRL Y-11557</strain>
    </source>
</reference>
<evidence type="ECO:0000313" key="1">
    <source>
        <dbReference type="EMBL" id="ODQ73357.1"/>
    </source>
</evidence>
<evidence type="ECO:0000313" key="2">
    <source>
        <dbReference type="Proteomes" id="UP000094385"/>
    </source>
</evidence>
<keyword evidence="2" id="KW-1185">Reference proteome</keyword>
<protein>
    <recommendedName>
        <fullName evidence="3">DDE Tnp4 domain-containing protein</fullName>
    </recommendedName>
</protein>